<name>A0A3S6QUV8_9LACO</name>
<dbReference type="EMBL" id="CP018180">
    <property type="protein sequence ID" value="AUJ31750.1"/>
    <property type="molecule type" value="Genomic_DNA"/>
</dbReference>
<proteinExistence type="predicted"/>
<keyword evidence="1" id="KW-0812">Transmembrane</keyword>
<reference evidence="2 3" key="1">
    <citation type="submission" date="2016-11" db="EMBL/GenBank/DDBJ databases">
        <title>Interaction between Lactobacillus species and yeast in water kefir.</title>
        <authorList>
            <person name="Behr J."/>
            <person name="Xu D."/>
            <person name="Vogel R.F."/>
        </authorList>
    </citation>
    <scope>NUCLEOTIDE SEQUENCE [LARGE SCALE GENOMIC DNA]</scope>
    <source>
        <strain evidence="2 3">TMW 1.1827</strain>
    </source>
</reference>
<keyword evidence="3" id="KW-1185">Reference proteome</keyword>
<dbReference type="RefSeq" id="WP_057885461.1">
    <property type="nucleotide sequence ID" value="NZ_CP018180.1"/>
</dbReference>
<dbReference type="GeneID" id="78521958"/>
<feature type="transmembrane region" description="Helical" evidence="1">
    <location>
        <begin position="12"/>
        <end position="34"/>
    </location>
</feature>
<sequence>MITLMIILMIWLCWKIFKGIFSFIIPLILIVIGLKLFFGLWWLWLVLFLLLGGHRYFQGV</sequence>
<dbReference type="Proteomes" id="UP000324497">
    <property type="component" value="Chromosome"/>
</dbReference>
<keyword evidence="1" id="KW-1133">Transmembrane helix</keyword>
<accession>A0A3S6QUV8</accession>
<gene>
    <name evidence="2" type="ORF">BSQ50_03755</name>
</gene>
<protein>
    <submittedName>
        <fullName evidence="2">Uncharacterized protein</fullName>
    </submittedName>
</protein>
<keyword evidence="1" id="KW-0472">Membrane</keyword>
<evidence type="ECO:0000256" key="1">
    <source>
        <dbReference type="SAM" id="Phobius"/>
    </source>
</evidence>
<feature type="transmembrane region" description="Helical" evidence="1">
    <location>
        <begin position="40"/>
        <end position="57"/>
    </location>
</feature>
<dbReference type="AlphaFoldDB" id="A0A3S6QUV8"/>
<evidence type="ECO:0000313" key="3">
    <source>
        <dbReference type="Proteomes" id="UP000324497"/>
    </source>
</evidence>
<evidence type="ECO:0000313" key="2">
    <source>
        <dbReference type="EMBL" id="AUJ31750.1"/>
    </source>
</evidence>
<organism evidence="2 3">
    <name type="scientific">Liquorilactobacillus nagelii</name>
    <dbReference type="NCBI Taxonomy" id="82688"/>
    <lineage>
        <taxon>Bacteria</taxon>
        <taxon>Bacillati</taxon>
        <taxon>Bacillota</taxon>
        <taxon>Bacilli</taxon>
        <taxon>Lactobacillales</taxon>
        <taxon>Lactobacillaceae</taxon>
        <taxon>Liquorilactobacillus</taxon>
    </lineage>
</organism>
<dbReference type="KEGG" id="lng:BSQ50_03755"/>